<dbReference type="PANTHER" id="PTHR42878">
    <property type="entry name" value="TWO-COMPONENT HISTIDINE KINASE"/>
    <property type="match status" value="1"/>
</dbReference>
<keyword evidence="3" id="KW-0808">Transferase</keyword>
<evidence type="ECO:0000256" key="6">
    <source>
        <dbReference type="ARBA" id="ARBA00022840"/>
    </source>
</evidence>
<dbReference type="InterPro" id="IPR036890">
    <property type="entry name" value="HATPase_C_sf"/>
</dbReference>
<evidence type="ECO:0000256" key="5">
    <source>
        <dbReference type="ARBA" id="ARBA00022777"/>
    </source>
</evidence>
<dbReference type="Proteomes" id="UP000621447">
    <property type="component" value="Unassembled WGS sequence"/>
</dbReference>
<evidence type="ECO:0000256" key="7">
    <source>
        <dbReference type="ARBA" id="ARBA00023012"/>
    </source>
</evidence>
<sequence>MRFDDSLKTVLAADVSTSFGARAAFRQLSDLIARGRAPADDLLIAKLRSLQTMVPVETRSGVARGLALVDPPASLVAFFASDTPEVAAAVLRVARLSPEDWAVLIPQLSPMGRSVLRQRRDLPPSAVRSLESLGSTDFALSDQRTAHERAPAPAPIAPVAAAPVTPIRSRGEPAAVLVPSREVSREPDDASPAIGTGSERFEIADLVHRIEEFQRGRNAPYPLDGAEAVQVASFRFETDADGIVRWIDSAPRGAVIGTHLAHAGVARTGVDGVAAGAFRKRAAFSDARLVVAGNSPLAGDWRIAGVPVFEQSSGRFLGYRGSARRPRIEEDAARARPAEVTIDPRGADGLRRLVHELRTPTNAIAGFSELIERQLLGPVPETYRERAAAIRAQVSGLIGAIEDLDMAARIESAALDLRADVIALAPLLAQIAEDLAPLASRRGTTLSMPEVADARVAADPIAVERVISRLIATLLSASTPGETLPVTVAQLGEALHVSIERPAAFVGRDDAALLHLDDQADDADGAPLLGVGFALRLVRNLANEIGGQLLFEPTRLTVALPRASATRKDAASTLVP</sequence>
<keyword evidence="6" id="KW-0067">ATP-binding</keyword>
<dbReference type="EC" id="2.7.13.3" evidence="2"/>
<dbReference type="GO" id="GO:0016301">
    <property type="term" value="F:kinase activity"/>
    <property type="evidence" value="ECO:0007669"/>
    <property type="project" value="UniProtKB-KW"/>
</dbReference>
<evidence type="ECO:0000256" key="3">
    <source>
        <dbReference type="ARBA" id="ARBA00022679"/>
    </source>
</evidence>
<dbReference type="InterPro" id="IPR005467">
    <property type="entry name" value="His_kinase_dom"/>
</dbReference>
<dbReference type="PANTHER" id="PTHR42878:SF7">
    <property type="entry name" value="SENSOR HISTIDINE KINASE GLRK"/>
    <property type="match status" value="1"/>
</dbReference>
<comment type="caution">
    <text evidence="9">The sequence shown here is derived from an EMBL/GenBank/DDBJ whole genome shotgun (WGS) entry which is preliminary data.</text>
</comment>
<dbReference type="InterPro" id="IPR003661">
    <property type="entry name" value="HisK_dim/P_dom"/>
</dbReference>
<evidence type="ECO:0000313" key="9">
    <source>
        <dbReference type="EMBL" id="NTS65689.1"/>
    </source>
</evidence>
<dbReference type="Gene3D" id="3.30.565.10">
    <property type="entry name" value="Histidine kinase-like ATPase, C-terminal domain"/>
    <property type="match status" value="1"/>
</dbReference>
<reference evidence="9 10" key="1">
    <citation type="submission" date="2020-06" db="EMBL/GenBank/DDBJ databases">
        <title>Sphingomonas hominis sp. nov., a member of the Sphingomonas, isolated from the hair of a 22-year-old girl.</title>
        <authorList>
            <person name="Zhang D.-F."/>
            <person name="Cui X.-W."/>
        </authorList>
    </citation>
    <scope>NUCLEOTIDE SEQUENCE [LARGE SCALE GENOMIC DNA]</scope>
    <source>
        <strain evidence="9 10">HHU CXW</strain>
    </source>
</reference>
<feature type="domain" description="Histidine kinase" evidence="8">
    <location>
        <begin position="352"/>
        <end position="564"/>
    </location>
</feature>
<dbReference type="RefSeq" id="WP_174194319.1">
    <property type="nucleotide sequence ID" value="NZ_JABULH010000004.1"/>
</dbReference>
<keyword evidence="10" id="KW-1185">Reference proteome</keyword>
<dbReference type="CDD" id="cd00082">
    <property type="entry name" value="HisKA"/>
    <property type="match status" value="1"/>
</dbReference>
<keyword evidence="4" id="KW-0547">Nucleotide-binding</keyword>
<dbReference type="PROSITE" id="PS50109">
    <property type="entry name" value="HIS_KIN"/>
    <property type="match status" value="1"/>
</dbReference>
<organism evidence="9 10">
    <name type="scientific">Sphingomonas hominis</name>
    <dbReference type="NCBI Taxonomy" id="2741495"/>
    <lineage>
        <taxon>Bacteria</taxon>
        <taxon>Pseudomonadati</taxon>
        <taxon>Pseudomonadota</taxon>
        <taxon>Alphaproteobacteria</taxon>
        <taxon>Sphingomonadales</taxon>
        <taxon>Sphingomonadaceae</taxon>
        <taxon>Sphingomonas</taxon>
    </lineage>
</organism>
<dbReference type="Gene3D" id="1.10.287.130">
    <property type="match status" value="1"/>
</dbReference>
<dbReference type="InterPro" id="IPR050351">
    <property type="entry name" value="BphY/WalK/GraS-like"/>
</dbReference>
<dbReference type="InterPro" id="IPR036097">
    <property type="entry name" value="HisK_dim/P_sf"/>
</dbReference>
<gene>
    <name evidence="9" type="ORF">HRV97_11000</name>
</gene>
<evidence type="ECO:0000256" key="4">
    <source>
        <dbReference type="ARBA" id="ARBA00022741"/>
    </source>
</evidence>
<dbReference type="SUPFAM" id="SSF47384">
    <property type="entry name" value="Homodimeric domain of signal transducing histidine kinase"/>
    <property type="match status" value="1"/>
</dbReference>
<dbReference type="SUPFAM" id="SSF55874">
    <property type="entry name" value="ATPase domain of HSP90 chaperone/DNA topoisomerase II/histidine kinase"/>
    <property type="match status" value="1"/>
</dbReference>
<comment type="catalytic activity">
    <reaction evidence="1">
        <text>ATP + protein L-histidine = ADP + protein N-phospho-L-histidine.</text>
        <dbReference type="EC" id="2.7.13.3"/>
    </reaction>
</comment>
<dbReference type="Pfam" id="PF00512">
    <property type="entry name" value="HisKA"/>
    <property type="match status" value="1"/>
</dbReference>
<accession>A0ABX2JIT3</accession>
<proteinExistence type="predicted"/>
<evidence type="ECO:0000256" key="2">
    <source>
        <dbReference type="ARBA" id="ARBA00012438"/>
    </source>
</evidence>
<name>A0ABX2JIT3_9SPHN</name>
<keyword evidence="5 9" id="KW-0418">Kinase</keyword>
<evidence type="ECO:0000256" key="1">
    <source>
        <dbReference type="ARBA" id="ARBA00000085"/>
    </source>
</evidence>
<dbReference type="EMBL" id="JABULH010000004">
    <property type="protein sequence ID" value="NTS65689.1"/>
    <property type="molecule type" value="Genomic_DNA"/>
</dbReference>
<protein>
    <recommendedName>
        <fullName evidence="2">histidine kinase</fullName>
        <ecNumber evidence="2">2.7.13.3</ecNumber>
    </recommendedName>
</protein>
<evidence type="ECO:0000259" key="8">
    <source>
        <dbReference type="PROSITE" id="PS50109"/>
    </source>
</evidence>
<evidence type="ECO:0000313" key="10">
    <source>
        <dbReference type="Proteomes" id="UP000621447"/>
    </source>
</evidence>
<keyword evidence="7" id="KW-0902">Two-component regulatory system</keyword>